<evidence type="ECO:0000256" key="1">
    <source>
        <dbReference type="SAM" id="Phobius"/>
    </source>
</evidence>
<sequence>MSLKRYLGLVRGALLLSGTVVLCWGVYVGATIPEPPPDTDGVPVGFAVAFVLLDHAGGALLLQSGYALPPGTGRFRFGPLADRPAAVRAAVLTAAFAVAVVLLTVLGWILPDSLPRLVSGTYAFSWLGAAVGTAVGIAVTVVLGAATALVRLALGEPLLGGGD</sequence>
<feature type="transmembrane region" description="Helical" evidence="1">
    <location>
        <begin position="44"/>
        <end position="68"/>
    </location>
</feature>
<gene>
    <name evidence="2" type="ORF">ACFSAU_03415</name>
</gene>
<dbReference type="EMBL" id="JBHUCZ010000001">
    <property type="protein sequence ID" value="MFD1566530.1"/>
    <property type="molecule type" value="Genomic_DNA"/>
</dbReference>
<keyword evidence="3" id="KW-1185">Reference proteome</keyword>
<evidence type="ECO:0000313" key="3">
    <source>
        <dbReference type="Proteomes" id="UP001597139"/>
    </source>
</evidence>
<dbReference type="Proteomes" id="UP001597139">
    <property type="component" value="Unassembled WGS sequence"/>
</dbReference>
<accession>A0ABD6BNW8</accession>
<feature type="transmembrane region" description="Helical" evidence="1">
    <location>
        <begin position="12"/>
        <end position="32"/>
    </location>
</feature>
<keyword evidence="1" id="KW-1133">Transmembrane helix</keyword>
<evidence type="ECO:0000313" key="2">
    <source>
        <dbReference type="EMBL" id="MFD1566530.1"/>
    </source>
</evidence>
<feature type="transmembrane region" description="Helical" evidence="1">
    <location>
        <begin position="89"/>
        <end position="110"/>
    </location>
</feature>
<dbReference type="AlphaFoldDB" id="A0ABD6BNW8"/>
<name>A0ABD6BNW8_9EURY</name>
<reference evidence="2 3" key="1">
    <citation type="journal article" date="2019" name="Int. J. Syst. Evol. Microbiol.">
        <title>The Global Catalogue of Microorganisms (GCM) 10K type strain sequencing project: providing services to taxonomists for standard genome sequencing and annotation.</title>
        <authorList>
            <consortium name="The Broad Institute Genomics Platform"/>
            <consortium name="The Broad Institute Genome Sequencing Center for Infectious Disease"/>
            <person name="Wu L."/>
            <person name="Ma J."/>
        </authorList>
    </citation>
    <scope>NUCLEOTIDE SEQUENCE [LARGE SCALE GENOMIC DNA]</scope>
    <source>
        <strain evidence="2 3">CGMCC 1.12859</strain>
    </source>
</reference>
<comment type="caution">
    <text evidence="2">The sequence shown here is derived from an EMBL/GenBank/DDBJ whole genome shotgun (WGS) entry which is preliminary data.</text>
</comment>
<proteinExistence type="predicted"/>
<dbReference type="RefSeq" id="WP_267645817.1">
    <property type="nucleotide sequence ID" value="NZ_JANHGR010000001.1"/>
</dbReference>
<feature type="transmembrane region" description="Helical" evidence="1">
    <location>
        <begin position="122"/>
        <end position="150"/>
    </location>
</feature>
<protein>
    <recommendedName>
        <fullName evidence="4">Tripartite tricarboxylate transporter TctB family protein</fullName>
    </recommendedName>
</protein>
<keyword evidence="1" id="KW-0812">Transmembrane</keyword>
<keyword evidence="1" id="KW-0472">Membrane</keyword>
<organism evidence="2 3">
    <name type="scientific">Halolamina litorea</name>
    <dbReference type="NCBI Taxonomy" id="1515593"/>
    <lineage>
        <taxon>Archaea</taxon>
        <taxon>Methanobacteriati</taxon>
        <taxon>Methanobacteriota</taxon>
        <taxon>Stenosarchaea group</taxon>
        <taxon>Halobacteria</taxon>
        <taxon>Halobacteriales</taxon>
        <taxon>Haloferacaceae</taxon>
    </lineage>
</organism>
<evidence type="ECO:0008006" key="4">
    <source>
        <dbReference type="Google" id="ProtNLM"/>
    </source>
</evidence>